<dbReference type="EMBL" id="FRFG01000109">
    <property type="protein sequence ID" value="SHO59263.1"/>
    <property type="molecule type" value="Genomic_DNA"/>
</dbReference>
<evidence type="ECO:0000313" key="4">
    <source>
        <dbReference type="Proteomes" id="UP000184600"/>
    </source>
</evidence>
<evidence type="ECO:0000259" key="2">
    <source>
        <dbReference type="Pfam" id="PF11575"/>
    </source>
</evidence>
<evidence type="ECO:0000259" key="1">
    <source>
        <dbReference type="Pfam" id="PF06276"/>
    </source>
</evidence>
<dbReference type="RefSeq" id="WP_073586669.1">
    <property type="nucleotide sequence ID" value="NZ_AP024897.1"/>
</dbReference>
<evidence type="ECO:0000313" key="3">
    <source>
        <dbReference type="EMBL" id="SHO59263.1"/>
    </source>
</evidence>
<proteinExistence type="predicted"/>
<organism evidence="3 4">
    <name type="scientific">Vibrio quintilis</name>
    <dbReference type="NCBI Taxonomy" id="1117707"/>
    <lineage>
        <taxon>Bacteria</taxon>
        <taxon>Pseudomonadati</taxon>
        <taxon>Pseudomonadota</taxon>
        <taxon>Gammaproteobacteria</taxon>
        <taxon>Vibrionales</taxon>
        <taxon>Vibrionaceae</taxon>
        <taxon>Vibrio</taxon>
    </lineage>
</organism>
<reference evidence="4" key="1">
    <citation type="submission" date="2016-12" db="EMBL/GenBank/DDBJ databases">
        <authorList>
            <person name="Rodrigo-Torres L."/>
            <person name="Arahal R.D."/>
            <person name="Lucena T."/>
        </authorList>
    </citation>
    <scope>NUCLEOTIDE SEQUENCE [LARGE SCALE GENOMIC DNA]</scope>
</reference>
<dbReference type="Pfam" id="PF06276">
    <property type="entry name" value="FhuF"/>
    <property type="match status" value="1"/>
</dbReference>
<gene>
    <name evidence="3" type="ORF">VQ7734_05043</name>
</gene>
<dbReference type="OrthoDB" id="5870636at2"/>
<dbReference type="GO" id="GO:0003824">
    <property type="term" value="F:catalytic activity"/>
    <property type="evidence" value="ECO:0007669"/>
    <property type="project" value="UniProtKB-ARBA"/>
</dbReference>
<accession>A0A1M7Z2Z4</accession>
<name>A0A1M7Z2Z4_9VIBR</name>
<feature type="domain" description="Ferric siderophore reductase C-terminal" evidence="2">
    <location>
        <begin position="230"/>
        <end position="251"/>
    </location>
</feature>
<dbReference type="STRING" id="1117707.VQ7734_05043"/>
<sequence>MTEYRHPFSPEAWQQLAAFGLKDCTARSPLSLDAVGLTEDATCMQILQAIMPALGAPNLKVTASLVLKRFAFLTLAPLLYAMSRLNQGLDVSLNNCVFEYPLENRIWRSGLPLKNVRFSLVSEEREPWRETLLRQAFQGNLSQLVSQLHRLTRTPEKVLWENVAVRVFSIYERRIMIGMPDEITAQVQADYRFLLNPQTTDIFGLKVNPLSGFHHRKIKAPGCDEPVRVRRTCCYYYRATEPARYCSNCPLLFRQPHDSGDC</sequence>
<dbReference type="Proteomes" id="UP000184600">
    <property type="component" value="Unassembled WGS sequence"/>
</dbReference>
<dbReference type="AlphaFoldDB" id="A0A1M7Z2Z4"/>
<feature type="domain" description="Aerobactin siderophore biosynthesis IucA/IucC-like C-terminal" evidence="1">
    <location>
        <begin position="67"/>
        <end position="210"/>
    </location>
</feature>
<dbReference type="Pfam" id="PF11575">
    <property type="entry name" value="FhuF_C"/>
    <property type="match status" value="1"/>
</dbReference>
<dbReference type="GO" id="GO:0051537">
    <property type="term" value="F:2 iron, 2 sulfur cluster binding"/>
    <property type="evidence" value="ECO:0007669"/>
    <property type="project" value="InterPro"/>
</dbReference>
<dbReference type="InterPro" id="IPR022770">
    <property type="entry name" value="IucA/IucC-like_C"/>
</dbReference>
<dbReference type="InterPro" id="IPR024726">
    <property type="entry name" value="FhuF_C"/>
</dbReference>
<keyword evidence="4" id="KW-1185">Reference proteome</keyword>
<protein>
    <submittedName>
        <fullName evidence="3">Ferric iron reductase FhuF-like transporter</fullName>
    </submittedName>
</protein>